<dbReference type="Gene3D" id="3.40.50.450">
    <property type="match status" value="1"/>
</dbReference>
<dbReference type="EMBL" id="SMZQ01000001">
    <property type="protein sequence ID" value="TDL41763.1"/>
    <property type="molecule type" value="Genomic_DNA"/>
</dbReference>
<dbReference type="RefSeq" id="WP_133346440.1">
    <property type="nucleotide sequence ID" value="NZ_SMZQ01000001.1"/>
</dbReference>
<accession>A0A4R5YAN2</accession>
<evidence type="ECO:0000256" key="1">
    <source>
        <dbReference type="ARBA" id="ARBA00006525"/>
    </source>
</evidence>
<dbReference type="SUPFAM" id="SSF102405">
    <property type="entry name" value="MCP/YpsA-like"/>
    <property type="match status" value="1"/>
</dbReference>
<dbReference type="PANTHER" id="PTHR43022:SF1">
    <property type="entry name" value="PROTEIN SMF"/>
    <property type="match status" value="1"/>
</dbReference>
<dbReference type="OrthoDB" id="9785707at2"/>
<organism evidence="3 4">
    <name type="scientific">Arthrobacter nitrophenolicus</name>
    <dbReference type="NCBI Taxonomy" id="683150"/>
    <lineage>
        <taxon>Bacteria</taxon>
        <taxon>Bacillati</taxon>
        <taxon>Actinomycetota</taxon>
        <taxon>Actinomycetes</taxon>
        <taxon>Micrococcales</taxon>
        <taxon>Micrococcaceae</taxon>
        <taxon>Arthrobacter</taxon>
    </lineage>
</organism>
<dbReference type="NCBIfam" id="TIGR00732">
    <property type="entry name" value="dprA"/>
    <property type="match status" value="1"/>
</dbReference>
<evidence type="ECO:0000313" key="3">
    <source>
        <dbReference type="EMBL" id="TDL41763.1"/>
    </source>
</evidence>
<reference evidence="3 4" key="1">
    <citation type="submission" date="2019-03" db="EMBL/GenBank/DDBJ databases">
        <title>Genome Sequencing and Assembly of Various Microbes Isolated from Partially Reclaimed Soil and Acid Mine Drainage (AMD) Site.</title>
        <authorList>
            <person name="Steinbock B."/>
            <person name="Bechtold R."/>
            <person name="Sevigny J.L."/>
            <person name="Thomas D."/>
            <person name="Cuthill L.R."/>
            <person name="Aveiro Johannsen E.J."/>
            <person name="Thomas K."/>
            <person name="Ghosh A."/>
        </authorList>
    </citation>
    <scope>NUCLEOTIDE SEQUENCE [LARGE SCALE GENOMIC DNA]</scope>
    <source>
        <strain evidence="3 4">S-A1</strain>
    </source>
</reference>
<comment type="caution">
    <text evidence="3">The sequence shown here is derived from an EMBL/GenBank/DDBJ whole genome shotgun (WGS) entry which is preliminary data.</text>
</comment>
<dbReference type="InterPro" id="IPR057666">
    <property type="entry name" value="DrpA_SLOG"/>
</dbReference>
<sequence>MDPDRLARAALSRLMEPQDVAGLALVQVAGAVDALGIATGELRAGPELEREITALLADSGATTSWAGMEAALKRWQPRIPDLAPERDLATMARLGGRLIIPSDELWPAQLSDLGIQEPLCLWWRGQEQPLPAVDTSIALVGSRDSTSYGASVTGDLAYSLAQRGFTVVSGGAYGIDAHAHRAALAGGAGAVPTIAVMAGGVDRFYPSGNEDLLRAVCNQGAVLAEVPPGSAPTRYRFLQRNRLIAALSAVTVVVEARWRSGALNTAHHAESLGRAVGAVPGSVHSANSAGCHRLLRDGGAVCVTDAAEIAELASPSGSALPEQRQASAQVQDGLTLEDLILLDALPLRSTTSVEKLAAVAGLGQESVRAGLGRLGLLGLAVSERGGWKRGKASV</sequence>
<proteinExistence type="inferred from homology"/>
<name>A0A4R5YAN2_9MICC</name>
<dbReference type="Proteomes" id="UP000294621">
    <property type="component" value="Unassembled WGS sequence"/>
</dbReference>
<gene>
    <name evidence="3" type="primary">dprA</name>
    <name evidence="3" type="ORF">E2R57_03730</name>
</gene>
<dbReference type="PANTHER" id="PTHR43022">
    <property type="entry name" value="PROTEIN SMF"/>
    <property type="match status" value="1"/>
</dbReference>
<comment type="similarity">
    <text evidence="1">Belongs to the DprA/Smf family.</text>
</comment>
<dbReference type="Pfam" id="PF02481">
    <property type="entry name" value="DNA_processg_A"/>
    <property type="match status" value="1"/>
</dbReference>
<feature type="domain" description="Smf/DprA SLOG" evidence="2">
    <location>
        <begin position="98"/>
        <end position="312"/>
    </location>
</feature>
<evidence type="ECO:0000313" key="4">
    <source>
        <dbReference type="Proteomes" id="UP000294621"/>
    </source>
</evidence>
<dbReference type="STRING" id="683150.G205_21079"/>
<protein>
    <submittedName>
        <fullName evidence="3">DNA-protecting protein DprA</fullName>
    </submittedName>
</protein>
<evidence type="ECO:0000259" key="2">
    <source>
        <dbReference type="Pfam" id="PF02481"/>
    </source>
</evidence>
<dbReference type="InterPro" id="IPR003488">
    <property type="entry name" value="DprA"/>
</dbReference>
<dbReference type="AlphaFoldDB" id="A0A4R5YAN2"/>
<dbReference type="GO" id="GO:0009294">
    <property type="term" value="P:DNA-mediated transformation"/>
    <property type="evidence" value="ECO:0007669"/>
    <property type="project" value="InterPro"/>
</dbReference>